<sequence>MSLPSPPVLKTTIIQLNKELDPEDDNNNYEILTNDYNNYGSSNTSDAGSIPTSPIIEVSGTTKSGSGLPNKKKRRRSTANIDSEELAKRKNETKQLHSIIEKRRRIKINREFEALKYLIPACRNCNTSSSGGTATPTSSTKKASTNSNNNGNKIDGMYKLTILKSSVEYILYLHHIIQKQHQLLSLISAKDTNGGILAEKLKAFEDFDIDFAKVPLNVNQYRNIDKDFNFKDLMQDLDGRSVNTESPETIIEENEPVSETSSTNNTTTLHYSNSSVLPSRTSSIVSSRQSLLLPTPELTPILSILNKYSTSNNQLNNRKNSNPISPQTVCIKSQNPSPFTMPMKSSLSTSIVNSPSSSSSLSGSKSYMAGNNAVNTVKFSLPDPVVNPNSTLNDNIPRKGLISGIPEEEEEEKINEGLANTETVNSGSASSDENNDDDRGVLLKLTDQDVSKTLLALRKSSIDSLLN</sequence>
<gene>
    <name evidence="1" type="primary">TRY6</name>
    <name evidence="1" type="ORF">GWM34_01754</name>
</gene>
<proteinExistence type="predicted"/>
<reference evidence="1" key="1">
    <citation type="submission" date="2020-12" db="EMBL/GenBank/DDBJ databases">
        <title>Draft Genome of Candida africana.</title>
        <authorList>
            <person name="Ayanbimpe G.M."/>
            <person name="Enweani I.B."/>
            <person name="Aguiyi J.C."/>
            <person name="Nnadi U.P."/>
            <person name="Izam Y."/>
            <person name="Ubani A."/>
            <person name="Ngene A.C."/>
        </authorList>
    </citation>
    <scope>NUCLEOTIDE SEQUENCE</scope>
    <source>
        <strain evidence="1">CEC4854</strain>
    </source>
</reference>
<feature type="non-terminal residue" evidence="1">
    <location>
        <position position="1"/>
    </location>
</feature>
<accession>A0ACB7FQT7</accession>
<dbReference type="EMBL" id="JAENJO010000003">
    <property type="protein sequence ID" value="KAG8203612.1"/>
    <property type="molecule type" value="Genomic_DNA"/>
</dbReference>
<name>A0ACB7FQT7_9ASCO</name>
<protein>
    <submittedName>
        <fullName evidence="1">TRY6</fullName>
    </submittedName>
</protein>
<organism evidence="1 2">
    <name type="scientific">Candida africana</name>
    <dbReference type="NCBI Taxonomy" id="241526"/>
    <lineage>
        <taxon>Eukaryota</taxon>
        <taxon>Fungi</taxon>
        <taxon>Dikarya</taxon>
        <taxon>Ascomycota</taxon>
        <taxon>Saccharomycotina</taxon>
        <taxon>Pichiomycetes</taxon>
        <taxon>Debaryomycetaceae</taxon>
        <taxon>Candida/Lodderomyces clade</taxon>
        <taxon>Candida</taxon>
    </lineage>
</organism>
<evidence type="ECO:0000313" key="1">
    <source>
        <dbReference type="EMBL" id="KAG8203612.1"/>
    </source>
</evidence>
<keyword evidence="2" id="KW-1185">Reference proteome</keyword>
<dbReference type="Proteomes" id="UP000742417">
    <property type="component" value="Unassembled WGS sequence"/>
</dbReference>
<evidence type="ECO:0000313" key="2">
    <source>
        <dbReference type="Proteomes" id="UP000742417"/>
    </source>
</evidence>
<comment type="caution">
    <text evidence="1">The sequence shown here is derived from an EMBL/GenBank/DDBJ whole genome shotgun (WGS) entry which is preliminary data.</text>
</comment>